<dbReference type="InterPro" id="IPR010979">
    <property type="entry name" value="Ribosomal_uS13-like_H2TH"/>
</dbReference>
<keyword evidence="7 15" id="KW-0378">Hydrolase</keyword>
<keyword evidence="11 15" id="KW-0456">Lyase</keyword>
<keyword evidence="10 15" id="KW-0234">DNA repair</keyword>
<dbReference type="GO" id="GO:0034039">
    <property type="term" value="F:8-oxo-7,8-dihydroguanine DNA N-glycosylase activity"/>
    <property type="evidence" value="ECO:0007669"/>
    <property type="project" value="TreeGrafter"/>
</dbReference>
<evidence type="ECO:0000256" key="3">
    <source>
        <dbReference type="ARBA" id="ARBA00011245"/>
    </source>
</evidence>
<evidence type="ECO:0000256" key="4">
    <source>
        <dbReference type="ARBA" id="ARBA00022723"/>
    </source>
</evidence>
<dbReference type="FunFam" id="1.10.8.50:FF:000003">
    <property type="entry name" value="Formamidopyrimidine-DNA glycosylase"/>
    <property type="match status" value="1"/>
</dbReference>
<evidence type="ECO:0000313" key="18">
    <source>
        <dbReference type="EMBL" id="GGF87124.1"/>
    </source>
</evidence>
<dbReference type="PROSITE" id="PS51066">
    <property type="entry name" value="ZF_FPG_2"/>
    <property type="match status" value="1"/>
</dbReference>
<dbReference type="NCBIfam" id="TIGR00577">
    <property type="entry name" value="fpg"/>
    <property type="match status" value="1"/>
</dbReference>
<evidence type="ECO:0000256" key="2">
    <source>
        <dbReference type="ARBA" id="ARBA00009409"/>
    </source>
</evidence>
<dbReference type="EC" id="4.2.99.18" evidence="15"/>
<evidence type="ECO:0000256" key="8">
    <source>
        <dbReference type="ARBA" id="ARBA00022833"/>
    </source>
</evidence>
<evidence type="ECO:0000256" key="5">
    <source>
        <dbReference type="ARBA" id="ARBA00022763"/>
    </source>
</evidence>
<dbReference type="PROSITE" id="PS01242">
    <property type="entry name" value="ZF_FPG_1"/>
    <property type="match status" value="1"/>
</dbReference>
<dbReference type="InterPro" id="IPR020629">
    <property type="entry name" value="FPG_Glyclase"/>
</dbReference>
<dbReference type="Proteomes" id="UP000605253">
    <property type="component" value="Unassembled WGS sequence"/>
</dbReference>
<dbReference type="InterPro" id="IPR015887">
    <property type="entry name" value="DNA_glyclase_Znf_dom_DNA_BS"/>
</dbReference>
<feature type="binding site" evidence="15">
    <location>
        <position position="91"/>
    </location>
    <ligand>
        <name>DNA</name>
        <dbReference type="ChEBI" id="CHEBI:16991"/>
    </ligand>
</feature>
<keyword evidence="13 15" id="KW-0326">Glycosidase</keyword>
<dbReference type="SUPFAM" id="SSF81624">
    <property type="entry name" value="N-terminal domain of MutM-like DNA repair proteins"/>
    <property type="match status" value="1"/>
</dbReference>
<dbReference type="SUPFAM" id="SSF46946">
    <property type="entry name" value="S13-like H2TH domain"/>
    <property type="match status" value="1"/>
</dbReference>
<comment type="function">
    <text evidence="15">Involved in base excision repair of DNA damaged by oxidation or by mutagenic agents. Acts as DNA glycosylase that recognizes and removes damaged bases. Has a preference for oxidized purines, such as 7,8-dihydro-8-oxoguanine (8-oxoG). Has AP (apurinic/apyrimidinic) lyase activity and introduces nicks in the DNA strand. Cleaves the DNA backbone by beta-delta elimination to generate a single-strand break at the site of the removed base with both 3'- and 5'-phosphates.</text>
</comment>
<evidence type="ECO:0000256" key="1">
    <source>
        <dbReference type="ARBA" id="ARBA00001668"/>
    </source>
</evidence>
<sequence>MPELPEVETTRRGLEPLILNKIIENIAVRNARLRWPIPDTISAIKNQTITRIDRRGKYLILELNNDLHLIVHLGMSGSIGVLNKSTPLKKHDHFVIYFKDNAVLRFNDPRRFGCILLTDDNPLTHPLLASLGPEPLSHDFNAQWLKQKANSRMVAVKNFIMNAEVVVGVGNIYASEALFKAGIHPKRAASRISLRRYGFLVQAIKDVLHDAIRSGGTTLRDFSQSDGKPGYFQQQLNVYGRVNQACVMCSHPIKKTCIGQRSSYYCPKCQH</sequence>
<feature type="domain" description="Formamidopyrimidine-DNA glycosylase catalytic" evidence="17">
    <location>
        <begin position="2"/>
        <end position="113"/>
    </location>
</feature>
<dbReference type="PROSITE" id="PS51068">
    <property type="entry name" value="FPG_CAT"/>
    <property type="match status" value="1"/>
</dbReference>
<reference evidence="18" key="2">
    <citation type="submission" date="2020-09" db="EMBL/GenBank/DDBJ databases">
        <authorList>
            <person name="Sun Q."/>
            <person name="Zhou Y."/>
        </authorList>
    </citation>
    <scope>NUCLEOTIDE SEQUENCE</scope>
    <source>
        <strain evidence="18">CGMCC 1.12181</strain>
    </source>
</reference>
<dbReference type="Gene3D" id="1.10.8.50">
    <property type="match status" value="1"/>
</dbReference>
<comment type="subunit">
    <text evidence="3 15">Monomer.</text>
</comment>
<feature type="domain" description="FPG-type" evidence="16">
    <location>
        <begin position="237"/>
        <end position="271"/>
    </location>
</feature>
<dbReference type="EC" id="3.2.2.23" evidence="15"/>
<keyword evidence="5 15" id="KW-0227">DNA damage</keyword>
<evidence type="ECO:0000256" key="11">
    <source>
        <dbReference type="ARBA" id="ARBA00023239"/>
    </source>
</evidence>
<dbReference type="CDD" id="cd08966">
    <property type="entry name" value="EcFpg-like_N"/>
    <property type="match status" value="1"/>
</dbReference>
<dbReference type="InterPro" id="IPR012319">
    <property type="entry name" value="FPG_cat"/>
</dbReference>
<dbReference type="RefSeq" id="WP_188364120.1">
    <property type="nucleotide sequence ID" value="NZ_BAABJF010000032.1"/>
</dbReference>
<dbReference type="HAMAP" id="MF_00103">
    <property type="entry name" value="Fapy_DNA_glycosyl"/>
    <property type="match status" value="1"/>
</dbReference>
<evidence type="ECO:0000256" key="15">
    <source>
        <dbReference type="HAMAP-Rule" id="MF_00103"/>
    </source>
</evidence>
<dbReference type="InterPro" id="IPR035937">
    <property type="entry name" value="FPG_N"/>
</dbReference>
<dbReference type="EMBL" id="BMEO01000002">
    <property type="protein sequence ID" value="GGF87124.1"/>
    <property type="molecule type" value="Genomic_DNA"/>
</dbReference>
<dbReference type="FunFam" id="3.20.190.10:FF:000001">
    <property type="entry name" value="Formamidopyrimidine-DNA glycosylase"/>
    <property type="match status" value="1"/>
</dbReference>
<organism evidence="18 19">
    <name type="scientific">Marinicella pacifica</name>
    <dbReference type="NCBI Taxonomy" id="1171543"/>
    <lineage>
        <taxon>Bacteria</taxon>
        <taxon>Pseudomonadati</taxon>
        <taxon>Pseudomonadota</taxon>
        <taxon>Gammaproteobacteria</taxon>
        <taxon>Lysobacterales</taxon>
        <taxon>Marinicellaceae</taxon>
        <taxon>Marinicella</taxon>
    </lineage>
</organism>
<dbReference type="InterPro" id="IPR010663">
    <property type="entry name" value="Znf_FPG/IleRS"/>
</dbReference>
<dbReference type="AlphaFoldDB" id="A0A917CFP9"/>
<dbReference type="NCBIfam" id="NF002211">
    <property type="entry name" value="PRK01103.1"/>
    <property type="match status" value="1"/>
</dbReference>
<name>A0A917CFP9_9GAMM</name>
<feature type="binding site" evidence="15">
    <location>
        <position position="152"/>
    </location>
    <ligand>
        <name>DNA</name>
        <dbReference type="ChEBI" id="CHEBI:16991"/>
    </ligand>
</feature>
<comment type="catalytic activity">
    <reaction evidence="14 15">
        <text>2'-deoxyribonucleotide-(2'-deoxyribose 5'-phosphate)-2'-deoxyribonucleotide-DNA = a 3'-end 2'-deoxyribonucleotide-(2,3-dehydro-2,3-deoxyribose 5'-phosphate)-DNA + a 5'-end 5'-phospho-2'-deoxyribonucleoside-DNA + H(+)</text>
        <dbReference type="Rhea" id="RHEA:66592"/>
        <dbReference type="Rhea" id="RHEA-COMP:13180"/>
        <dbReference type="Rhea" id="RHEA-COMP:16897"/>
        <dbReference type="Rhea" id="RHEA-COMP:17067"/>
        <dbReference type="ChEBI" id="CHEBI:15378"/>
        <dbReference type="ChEBI" id="CHEBI:136412"/>
        <dbReference type="ChEBI" id="CHEBI:157695"/>
        <dbReference type="ChEBI" id="CHEBI:167181"/>
        <dbReference type="EC" id="4.2.99.18"/>
    </reaction>
</comment>
<accession>A0A917CFP9</accession>
<keyword evidence="12 15" id="KW-0511">Multifunctional enzyme</keyword>
<evidence type="ECO:0000313" key="19">
    <source>
        <dbReference type="Proteomes" id="UP000605253"/>
    </source>
</evidence>
<dbReference type="InterPro" id="IPR015886">
    <property type="entry name" value="H2TH_FPG"/>
</dbReference>
<comment type="cofactor">
    <cofactor evidence="15">
        <name>Zn(2+)</name>
        <dbReference type="ChEBI" id="CHEBI:29105"/>
    </cofactor>
    <text evidence="15">Binds 1 zinc ion per subunit.</text>
</comment>
<feature type="active site" description="Proton donor; for delta-elimination activity" evidence="15">
    <location>
        <position position="261"/>
    </location>
</feature>
<evidence type="ECO:0000259" key="16">
    <source>
        <dbReference type="PROSITE" id="PS51066"/>
    </source>
</evidence>
<dbReference type="PANTHER" id="PTHR22993:SF9">
    <property type="entry name" value="FORMAMIDOPYRIMIDINE-DNA GLYCOSYLASE"/>
    <property type="match status" value="1"/>
</dbReference>
<comment type="similarity">
    <text evidence="2 15">Belongs to the FPG family.</text>
</comment>
<keyword evidence="8 15" id="KW-0862">Zinc</keyword>
<feature type="active site" description="Proton donor" evidence="15">
    <location>
        <position position="3"/>
    </location>
</feature>
<evidence type="ECO:0000256" key="10">
    <source>
        <dbReference type="ARBA" id="ARBA00023204"/>
    </source>
</evidence>
<reference evidence="18" key="1">
    <citation type="journal article" date="2014" name="Int. J. Syst. Evol. Microbiol.">
        <title>Complete genome sequence of Corynebacterium casei LMG S-19264T (=DSM 44701T), isolated from a smear-ripened cheese.</title>
        <authorList>
            <consortium name="US DOE Joint Genome Institute (JGI-PGF)"/>
            <person name="Walter F."/>
            <person name="Albersmeier A."/>
            <person name="Kalinowski J."/>
            <person name="Ruckert C."/>
        </authorList>
    </citation>
    <scope>NUCLEOTIDE SEQUENCE</scope>
    <source>
        <strain evidence="18">CGMCC 1.12181</strain>
    </source>
</reference>
<comment type="caution">
    <text evidence="18">The sequence shown here is derived from an EMBL/GenBank/DDBJ whole genome shotgun (WGS) entry which is preliminary data.</text>
</comment>
<dbReference type="Pfam" id="PF01149">
    <property type="entry name" value="Fapy_DNA_glyco"/>
    <property type="match status" value="1"/>
</dbReference>
<keyword evidence="4 15" id="KW-0479">Metal-binding</keyword>
<evidence type="ECO:0000256" key="13">
    <source>
        <dbReference type="ARBA" id="ARBA00023295"/>
    </source>
</evidence>
<dbReference type="Gene3D" id="3.20.190.10">
    <property type="entry name" value="MutM-like, N-terminal"/>
    <property type="match status" value="1"/>
</dbReference>
<dbReference type="GO" id="GO:0006284">
    <property type="term" value="P:base-excision repair"/>
    <property type="evidence" value="ECO:0007669"/>
    <property type="project" value="InterPro"/>
</dbReference>
<evidence type="ECO:0000256" key="14">
    <source>
        <dbReference type="ARBA" id="ARBA00044632"/>
    </source>
</evidence>
<dbReference type="GO" id="GO:0140078">
    <property type="term" value="F:class I DNA-(apurinic or apyrimidinic site) endonuclease activity"/>
    <property type="evidence" value="ECO:0007669"/>
    <property type="project" value="UniProtKB-EC"/>
</dbReference>
<proteinExistence type="inferred from homology"/>
<dbReference type="GO" id="GO:0008270">
    <property type="term" value="F:zinc ion binding"/>
    <property type="evidence" value="ECO:0007669"/>
    <property type="project" value="UniProtKB-UniRule"/>
</dbReference>
<feature type="active site" description="Proton donor; for beta-elimination activity" evidence="15">
    <location>
        <position position="57"/>
    </location>
</feature>
<feature type="binding site" evidence="15">
    <location>
        <position position="110"/>
    </location>
    <ligand>
        <name>DNA</name>
        <dbReference type="ChEBI" id="CHEBI:16991"/>
    </ligand>
</feature>
<gene>
    <name evidence="15 18" type="primary">mutM</name>
    <name evidence="15" type="synonym">fpg</name>
    <name evidence="18" type="ORF">GCM10011365_05230</name>
</gene>
<evidence type="ECO:0000256" key="12">
    <source>
        <dbReference type="ARBA" id="ARBA00023268"/>
    </source>
</evidence>
<evidence type="ECO:0000256" key="7">
    <source>
        <dbReference type="ARBA" id="ARBA00022801"/>
    </source>
</evidence>
<keyword evidence="9 15" id="KW-0238">DNA-binding</keyword>
<dbReference type="Pfam" id="PF06827">
    <property type="entry name" value="zf-FPG_IleRS"/>
    <property type="match status" value="1"/>
</dbReference>
<dbReference type="GO" id="GO:0003684">
    <property type="term" value="F:damaged DNA binding"/>
    <property type="evidence" value="ECO:0007669"/>
    <property type="project" value="InterPro"/>
</dbReference>
<dbReference type="SMART" id="SM01232">
    <property type="entry name" value="H2TH"/>
    <property type="match status" value="1"/>
</dbReference>
<dbReference type="Pfam" id="PF06831">
    <property type="entry name" value="H2TH"/>
    <property type="match status" value="1"/>
</dbReference>
<keyword evidence="19" id="KW-1185">Reference proteome</keyword>
<protein>
    <recommendedName>
        <fullName evidence="15">Formamidopyrimidine-DNA glycosylase</fullName>
        <shortName evidence="15">Fapy-DNA glycosylase</shortName>
        <ecNumber evidence="15">3.2.2.23</ecNumber>
    </recommendedName>
    <alternativeName>
        <fullName evidence="15">DNA-(apurinic or apyrimidinic site) lyase MutM</fullName>
        <shortName evidence="15">AP lyase MutM</shortName>
        <ecNumber evidence="15">4.2.99.18</ecNumber>
    </alternativeName>
</protein>
<dbReference type="SUPFAM" id="SSF57716">
    <property type="entry name" value="Glucocorticoid receptor-like (DNA-binding domain)"/>
    <property type="match status" value="1"/>
</dbReference>
<dbReference type="InterPro" id="IPR000214">
    <property type="entry name" value="Znf_DNA_glyclase/AP_lyase"/>
</dbReference>
<dbReference type="PANTHER" id="PTHR22993">
    <property type="entry name" value="FORMAMIDOPYRIMIDINE-DNA GLYCOSYLASE"/>
    <property type="match status" value="1"/>
</dbReference>
<evidence type="ECO:0000256" key="6">
    <source>
        <dbReference type="ARBA" id="ARBA00022771"/>
    </source>
</evidence>
<dbReference type="SMART" id="SM00898">
    <property type="entry name" value="Fapy_DNA_glyco"/>
    <property type="match status" value="1"/>
</dbReference>
<feature type="active site" description="Schiff-base intermediate with DNA" evidence="15">
    <location>
        <position position="2"/>
    </location>
</feature>
<keyword evidence="6 15" id="KW-0863">Zinc-finger</keyword>
<comment type="catalytic activity">
    <reaction evidence="1 15">
        <text>Hydrolysis of DNA containing ring-opened 7-methylguanine residues, releasing 2,6-diamino-4-hydroxy-5-(N-methyl)formamidopyrimidine.</text>
        <dbReference type="EC" id="3.2.2.23"/>
    </reaction>
</comment>
<evidence type="ECO:0000256" key="9">
    <source>
        <dbReference type="ARBA" id="ARBA00023125"/>
    </source>
</evidence>
<evidence type="ECO:0000259" key="17">
    <source>
        <dbReference type="PROSITE" id="PS51068"/>
    </source>
</evidence>